<name>A0AAQ3NW36_VIGMU</name>
<dbReference type="Proteomes" id="UP001374535">
    <property type="component" value="Chromosome 3"/>
</dbReference>
<sequence>MILFHCERGGSPFSPFSLLLSLFLEGTEWGAEDSGDGSQGHAERVVVAIVDTQPDVYVARRNIGVEWSSPKRALSPDCVILRGVPRFDESAGHCLRFLGGISKGWLSTRMIYNIHKKKTTLRHYG</sequence>
<dbReference type="EMBL" id="CP144698">
    <property type="protein sequence ID" value="WVZ16618.1"/>
    <property type="molecule type" value="Genomic_DNA"/>
</dbReference>
<dbReference type="AlphaFoldDB" id="A0AAQ3NW36"/>
<organism evidence="2 3">
    <name type="scientific">Vigna mungo</name>
    <name type="common">Black gram</name>
    <name type="synonym">Phaseolus mungo</name>
    <dbReference type="NCBI Taxonomy" id="3915"/>
    <lineage>
        <taxon>Eukaryota</taxon>
        <taxon>Viridiplantae</taxon>
        <taxon>Streptophyta</taxon>
        <taxon>Embryophyta</taxon>
        <taxon>Tracheophyta</taxon>
        <taxon>Spermatophyta</taxon>
        <taxon>Magnoliopsida</taxon>
        <taxon>eudicotyledons</taxon>
        <taxon>Gunneridae</taxon>
        <taxon>Pentapetalae</taxon>
        <taxon>rosids</taxon>
        <taxon>fabids</taxon>
        <taxon>Fabales</taxon>
        <taxon>Fabaceae</taxon>
        <taxon>Papilionoideae</taxon>
        <taxon>50 kb inversion clade</taxon>
        <taxon>NPAAA clade</taxon>
        <taxon>indigoferoid/millettioid clade</taxon>
        <taxon>Phaseoleae</taxon>
        <taxon>Vigna</taxon>
    </lineage>
</organism>
<reference evidence="2 3" key="1">
    <citation type="journal article" date="2023" name="Life. Sci Alliance">
        <title>Evolutionary insights into 3D genome organization and epigenetic landscape of Vigna mungo.</title>
        <authorList>
            <person name="Junaid A."/>
            <person name="Singh B."/>
            <person name="Bhatia S."/>
        </authorList>
    </citation>
    <scope>NUCLEOTIDE SEQUENCE [LARGE SCALE GENOMIC DNA]</scope>
    <source>
        <strain evidence="2">Urdbean</strain>
    </source>
</reference>
<keyword evidence="1" id="KW-0732">Signal</keyword>
<accession>A0AAQ3NW36</accession>
<gene>
    <name evidence="2" type="ORF">V8G54_009600</name>
</gene>
<evidence type="ECO:0000256" key="1">
    <source>
        <dbReference type="SAM" id="SignalP"/>
    </source>
</evidence>
<evidence type="ECO:0000313" key="3">
    <source>
        <dbReference type="Proteomes" id="UP001374535"/>
    </source>
</evidence>
<keyword evidence="3" id="KW-1185">Reference proteome</keyword>
<proteinExistence type="predicted"/>
<evidence type="ECO:0000313" key="2">
    <source>
        <dbReference type="EMBL" id="WVZ16618.1"/>
    </source>
</evidence>
<feature type="signal peptide" evidence="1">
    <location>
        <begin position="1"/>
        <end position="30"/>
    </location>
</feature>
<feature type="chain" id="PRO_5042850973" evidence="1">
    <location>
        <begin position="31"/>
        <end position="125"/>
    </location>
</feature>
<protein>
    <submittedName>
        <fullName evidence="2">Uncharacterized protein</fullName>
    </submittedName>
</protein>